<feature type="compositionally biased region" description="Acidic residues" evidence="2">
    <location>
        <begin position="718"/>
        <end position="728"/>
    </location>
</feature>
<dbReference type="InterPro" id="IPR019134">
    <property type="entry name" value="Cactin_C"/>
</dbReference>
<dbReference type="PANTHER" id="PTHR21737">
    <property type="entry name" value="POLYGLUTAMINE BINDING PROTEIN 1/MARVEL MEMBRANE-ASSOCIATING DOMAIN CONTAINING 3"/>
    <property type="match status" value="1"/>
</dbReference>
<dbReference type="Pfam" id="PF09732">
    <property type="entry name" value="CactinC_cactus"/>
    <property type="match status" value="1"/>
</dbReference>
<dbReference type="GO" id="GO:0005681">
    <property type="term" value="C:spliceosomal complex"/>
    <property type="evidence" value="ECO:0007669"/>
    <property type="project" value="TreeGrafter"/>
</dbReference>
<proteinExistence type="predicted"/>
<dbReference type="SMART" id="SM01050">
    <property type="entry name" value="CactinC_cactus"/>
    <property type="match status" value="1"/>
</dbReference>
<evidence type="ECO:0000256" key="2">
    <source>
        <dbReference type="SAM" id="MobiDB-lite"/>
    </source>
</evidence>
<gene>
    <name evidence="4" type="ORF">RJ640_005227</name>
</gene>
<accession>A0AA88U051</accession>
<dbReference type="PANTHER" id="PTHR21737:SF18">
    <property type="entry name" value="SPLICING FACTOR CACTIN"/>
    <property type="match status" value="1"/>
</dbReference>
<evidence type="ECO:0000313" key="5">
    <source>
        <dbReference type="Proteomes" id="UP001187471"/>
    </source>
</evidence>
<evidence type="ECO:0000313" key="4">
    <source>
        <dbReference type="EMBL" id="KAK2967183.1"/>
    </source>
</evidence>
<dbReference type="GO" id="GO:0005737">
    <property type="term" value="C:cytoplasm"/>
    <property type="evidence" value="ECO:0007669"/>
    <property type="project" value="TreeGrafter"/>
</dbReference>
<dbReference type="EMBL" id="JAVXUO010003049">
    <property type="protein sequence ID" value="KAK2967183.1"/>
    <property type="molecule type" value="Genomic_DNA"/>
</dbReference>
<feature type="region of interest" description="Disordered" evidence="2">
    <location>
        <begin position="114"/>
        <end position="161"/>
    </location>
</feature>
<keyword evidence="1" id="KW-0175">Coiled coil</keyword>
<dbReference type="AlphaFoldDB" id="A0AA88U051"/>
<feature type="compositionally biased region" description="Basic and acidic residues" evidence="2">
    <location>
        <begin position="732"/>
        <end position="741"/>
    </location>
</feature>
<feature type="region of interest" description="Disordered" evidence="2">
    <location>
        <begin position="1"/>
        <end position="26"/>
    </location>
</feature>
<feature type="compositionally biased region" description="Basic and acidic residues" evidence="2">
    <location>
        <begin position="132"/>
        <end position="153"/>
    </location>
</feature>
<sequence length="741" mass="81609">MAVRNRETSGGSGVDHDRKKKRPREITKEEIVQYLSKRAEKVSKKLKLNDPLFFWAKKVERDVYQHGLRPHTIFSVEAEKKRQRERLAEAEKLKRRRQERGVEKALRREEGALVARARARAEPDPQDDDFDLEKKEEDVDRLAQSKTRSDSASREATNAQELGLDSDLEMEEGYLVLGPRDEVNIIKQAAETELKKPRYFSRVHTGYEWNKYNRIHYDHQSPPPKQVRGYKFDVYYPGLVGTGTKKAAPTYTIEKDGESHGTCIIRFSAGKQYQELAFRIINEEWDYSPKRGFKSAFDNGTLHLYFNFEREVSKPYVKDELVEALSSWPSTFVGDLSGFGGLDSHRSYDGGTQSGCKSMVFGVGARLEDVARALVRSFAPKAWSGSLVGRPGREICSGALVGRPGREIFSGALVGRSSQELWSGDLLRSSGREICSGDLVGNESCALSTGMILLGHSEVLLGHVRVLEHSEVLLWLSALAWTSLRSPSRDVCSDSLLRHGLVLEHSEVCSGMDLCLSTSKSCLGMDLCLITPKSCSGMDLCLSTPKSCSGSLLGHGLVLEHSEVCSGMDFPARAVCSGMDLCLSTPKSCSGCLLGHGLVLKHSEVLLGLSAQAVCLGMDLCLSTPKSCSGCLLRHGLVLGHFEVCSGMNLVLEHLDGTAPVVCSSTHLCSGCLLGQSARARTSSSRHVAGSLWSQVGTSAPQASTSIPRGDALGDIKDETEDKFDEDTWFTSDEKRNKMTR</sequence>
<dbReference type="Proteomes" id="UP001187471">
    <property type="component" value="Unassembled WGS sequence"/>
</dbReference>
<keyword evidence="5" id="KW-1185">Reference proteome</keyword>
<organism evidence="4 5">
    <name type="scientific">Escallonia rubra</name>
    <dbReference type="NCBI Taxonomy" id="112253"/>
    <lineage>
        <taxon>Eukaryota</taxon>
        <taxon>Viridiplantae</taxon>
        <taxon>Streptophyta</taxon>
        <taxon>Embryophyta</taxon>
        <taxon>Tracheophyta</taxon>
        <taxon>Spermatophyta</taxon>
        <taxon>Magnoliopsida</taxon>
        <taxon>eudicotyledons</taxon>
        <taxon>Gunneridae</taxon>
        <taxon>Pentapetalae</taxon>
        <taxon>asterids</taxon>
        <taxon>campanulids</taxon>
        <taxon>Escalloniales</taxon>
        <taxon>Escalloniaceae</taxon>
        <taxon>Escallonia</taxon>
    </lineage>
</organism>
<feature type="coiled-coil region" evidence="1">
    <location>
        <begin position="73"/>
        <end position="100"/>
    </location>
</feature>
<reference evidence="4" key="1">
    <citation type="submission" date="2022-12" db="EMBL/GenBank/DDBJ databases">
        <title>Draft genome assemblies for two species of Escallonia (Escalloniales).</title>
        <authorList>
            <person name="Chanderbali A."/>
            <person name="Dervinis C."/>
            <person name="Anghel I."/>
            <person name="Soltis D."/>
            <person name="Soltis P."/>
            <person name="Zapata F."/>
        </authorList>
    </citation>
    <scope>NUCLEOTIDE SEQUENCE</scope>
    <source>
        <strain evidence="4">UCBG92.1500</strain>
        <tissue evidence="4">Leaf</tissue>
    </source>
</reference>
<protein>
    <recommendedName>
        <fullName evidence="3">Splicing factor Cactin C-terminal domain-containing protein</fullName>
    </recommendedName>
</protein>
<evidence type="ECO:0000256" key="1">
    <source>
        <dbReference type="SAM" id="Coils"/>
    </source>
</evidence>
<feature type="region of interest" description="Disordered" evidence="2">
    <location>
        <begin position="699"/>
        <end position="741"/>
    </location>
</feature>
<comment type="caution">
    <text evidence="4">The sequence shown here is derived from an EMBL/GenBank/DDBJ whole genome shotgun (WGS) entry which is preliminary data.</text>
</comment>
<evidence type="ECO:0000259" key="3">
    <source>
        <dbReference type="Pfam" id="PF09732"/>
    </source>
</evidence>
<dbReference type="GO" id="GO:0045292">
    <property type="term" value="P:mRNA cis splicing, via spliceosome"/>
    <property type="evidence" value="ECO:0007669"/>
    <property type="project" value="TreeGrafter"/>
</dbReference>
<name>A0AA88U051_9ASTE</name>
<feature type="domain" description="Splicing factor Cactin C-terminal" evidence="3">
    <location>
        <begin position="191"/>
        <end position="312"/>
    </location>
</feature>